<dbReference type="InterPro" id="IPR052533">
    <property type="entry name" value="WalJ/YycJ-like"/>
</dbReference>
<dbReference type="STRING" id="158190.SpiGrapes_3261"/>
<feature type="domain" description="Metallo-beta-lactamase" evidence="1">
    <location>
        <begin position="12"/>
        <end position="186"/>
    </location>
</feature>
<dbReference type="eggNOG" id="COG1235">
    <property type="taxonomic scope" value="Bacteria"/>
</dbReference>
<accession>G8QR70</accession>
<proteinExistence type="predicted"/>
<dbReference type="EMBL" id="CP003155">
    <property type="protein sequence ID" value="AEV31005.1"/>
    <property type="molecule type" value="Genomic_DNA"/>
</dbReference>
<dbReference type="PANTHER" id="PTHR47619:SF1">
    <property type="entry name" value="EXODEOXYRIBONUCLEASE WALJ"/>
    <property type="match status" value="1"/>
</dbReference>
<reference evidence="2 3" key="1">
    <citation type="submission" date="2011-11" db="EMBL/GenBank/DDBJ databases">
        <title>Complete sequence of Spirochaeta sp. grapes.</title>
        <authorList>
            <consortium name="US DOE Joint Genome Institute"/>
            <person name="Lucas S."/>
            <person name="Han J."/>
            <person name="Lapidus A."/>
            <person name="Cheng J.-F."/>
            <person name="Goodwin L."/>
            <person name="Pitluck S."/>
            <person name="Peters L."/>
            <person name="Ovchinnikova G."/>
            <person name="Munk A.C."/>
            <person name="Detter J.C."/>
            <person name="Han C."/>
            <person name="Tapia R."/>
            <person name="Land M."/>
            <person name="Hauser L."/>
            <person name="Kyrpides N."/>
            <person name="Ivanova N."/>
            <person name="Pagani I."/>
            <person name="Ritalahtilisa K."/>
            <person name="Loeffler F."/>
            <person name="Woyke T."/>
        </authorList>
    </citation>
    <scope>NUCLEOTIDE SEQUENCE [LARGE SCALE GENOMIC DNA]</scope>
    <source>
        <strain evidence="3">ATCC BAA-1885 / DSM 22778 / Grapes</strain>
    </source>
</reference>
<dbReference type="PANTHER" id="PTHR47619">
    <property type="entry name" value="METALLO-HYDROLASE YYCJ-RELATED"/>
    <property type="match status" value="1"/>
</dbReference>
<dbReference type="Pfam" id="PF12706">
    <property type="entry name" value="Lactamase_B_2"/>
    <property type="match status" value="1"/>
</dbReference>
<dbReference type="InterPro" id="IPR001279">
    <property type="entry name" value="Metallo-B-lactamas"/>
</dbReference>
<dbReference type="Proteomes" id="UP000005632">
    <property type="component" value="Chromosome"/>
</dbReference>
<name>G8QR70_SPHPG</name>
<evidence type="ECO:0000313" key="3">
    <source>
        <dbReference type="Proteomes" id="UP000005632"/>
    </source>
</evidence>
<protein>
    <submittedName>
        <fullName evidence="2">Metal-dependent hydrolase, beta-lactamase superfamily I</fullName>
    </submittedName>
</protein>
<gene>
    <name evidence="2" type="ordered locus">SpiGrapes_3261</name>
</gene>
<dbReference type="Gene3D" id="3.60.15.10">
    <property type="entry name" value="Ribonuclease Z/Hydroxyacylglutathione hydrolase-like"/>
    <property type="match status" value="1"/>
</dbReference>
<keyword evidence="3" id="KW-1185">Reference proteome</keyword>
<keyword evidence="2" id="KW-0378">Hydrolase</keyword>
<evidence type="ECO:0000313" key="2">
    <source>
        <dbReference type="EMBL" id="AEV31005.1"/>
    </source>
</evidence>
<dbReference type="RefSeq" id="WP_014271844.1">
    <property type="nucleotide sequence ID" value="NC_016633.1"/>
</dbReference>
<dbReference type="AlphaFoldDB" id="G8QR70"/>
<dbReference type="KEGG" id="sgp:SpiGrapes_3261"/>
<organism evidence="2 3">
    <name type="scientific">Sphaerochaeta pleomorpha (strain ATCC BAA-1885 / DSM 22778 / Grapes)</name>
    <dbReference type="NCBI Taxonomy" id="158190"/>
    <lineage>
        <taxon>Bacteria</taxon>
        <taxon>Pseudomonadati</taxon>
        <taxon>Spirochaetota</taxon>
        <taxon>Spirochaetia</taxon>
        <taxon>Spirochaetales</taxon>
        <taxon>Sphaerochaetaceae</taxon>
        <taxon>Sphaerochaeta</taxon>
    </lineage>
</organism>
<dbReference type="OrthoDB" id="9781189at2"/>
<sequence length="257" mass="28003">MVQYAVLGTGSNGNSYVFSDGTTSILVDQGYSVVELGRRLSSFGIEFSSIAGVCVTHLHPDHAKGLGTIARKFGIPIYIHEVAQEKEAEALSRLSIPQHCLRSVKADVPFTIGPFTLGCFLTSHDSGGSVGWNIGLDNKKMMILTDTGCFSSQQCAFATEADVLFLEANYDEKMLNSGPYPFFLKKRVSGEFGHLSNNQAIEFLGSSRFHGQHVYFIHLSDINNNPSLLEDFAGQNLSVPFTVCEKGKCYGGNVEQL</sequence>
<evidence type="ECO:0000259" key="1">
    <source>
        <dbReference type="SMART" id="SM00849"/>
    </source>
</evidence>
<dbReference type="InterPro" id="IPR036866">
    <property type="entry name" value="RibonucZ/Hydroxyglut_hydro"/>
</dbReference>
<dbReference type="SMART" id="SM00849">
    <property type="entry name" value="Lactamase_B"/>
    <property type="match status" value="1"/>
</dbReference>
<dbReference type="GO" id="GO:0016787">
    <property type="term" value="F:hydrolase activity"/>
    <property type="evidence" value="ECO:0007669"/>
    <property type="project" value="UniProtKB-KW"/>
</dbReference>
<dbReference type="HOGENOM" id="CLU_073253_0_0_12"/>
<dbReference type="SUPFAM" id="SSF56281">
    <property type="entry name" value="Metallo-hydrolase/oxidoreductase"/>
    <property type="match status" value="1"/>
</dbReference>